<evidence type="ECO:0000313" key="3">
    <source>
        <dbReference type="EMBL" id="MBI5250229.1"/>
    </source>
</evidence>
<dbReference type="Proteomes" id="UP000807825">
    <property type="component" value="Unassembled WGS sequence"/>
</dbReference>
<reference evidence="3" key="1">
    <citation type="submission" date="2020-07" db="EMBL/GenBank/DDBJ databases">
        <title>Huge and variable diversity of episymbiotic CPR bacteria and DPANN archaea in groundwater ecosystems.</title>
        <authorList>
            <person name="He C.Y."/>
            <person name="Keren R."/>
            <person name="Whittaker M."/>
            <person name="Farag I.F."/>
            <person name="Doudna J."/>
            <person name="Cate J.H.D."/>
            <person name="Banfield J.F."/>
        </authorList>
    </citation>
    <scope>NUCLEOTIDE SEQUENCE</scope>
    <source>
        <strain evidence="3">NC_groundwater_1664_Pr3_B-0.1um_52_9</strain>
    </source>
</reference>
<evidence type="ECO:0000256" key="1">
    <source>
        <dbReference type="SAM" id="MobiDB-lite"/>
    </source>
</evidence>
<sequence length="76" mass="8267">MKRIISALAVLALLAPIPFAAARDAGRDELMRVWKESQRIEQKKAESARAEAVKAETATAKPVKSAPAPRYFTGTD</sequence>
<keyword evidence="2" id="KW-0732">Signal</keyword>
<organism evidence="3 4">
    <name type="scientific">Desulfomonile tiedjei</name>
    <dbReference type="NCBI Taxonomy" id="2358"/>
    <lineage>
        <taxon>Bacteria</taxon>
        <taxon>Pseudomonadati</taxon>
        <taxon>Thermodesulfobacteriota</taxon>
        <taxon>Desulfomonilia</taxon>
        <taxon>Desulfomonilales</taxon>
        <taxon>Desulfomonilaceae</taxon>
        <taxon>Desulfomonile</taxon>
    </lineage>
</organism>
<protein>
    <submittedName>
        <fullName evidence="3">Uncharacterized protein</fullName>
    </submittedName>
</protein>
<dbReference type="AlphaFoldDB" id="A0A9D6Z3T3"/>
<name>A0A9D6Z3T3_9BACT</name>
<feature type="compositionally biased region" description="Basic and acidic residues" evidence="1">
    <location>
        <begin position="42"/>
        <end position="54"/>
    </location>
</feature>
<feature type="chain" id="PRO_5039435607" evidence="2">
    <location>
        <begin position="21"/>
        <end position="76"/>
    </location>
</feature>
<evidence type="ECO:0000256" key="2">
    <source>
        <dbReference type="SAM" id="SignalP"/>
    </source>
</evidence>
<gene>
    <name evidence="3" type="ORF">HY912_12105</name>
</gene>
<feature type="region of interest" description="Disordered" evidence="1">
    <location>
        <begin position="42"/>
        <end position="76"/>
    </location>
</feature>
<evidence type="ECO:0000313" key="4">
    <source>
        <dbReference type="Proteomes" id="UP000807825"/>
    </source>
</evidence>
<dbReference type="EMBL" id="JACRDE010000320">
    <property type="protein sequence ID" value="MBI5250229.1"/>
    <property type="molecule type" value="Genomic_DNA"/>
</dbReference>
<feature type="signal peptide" evidence="2">
    <location>
        <begin position="1"/>
        <end position="20"/>
    </location>
</feature>
<proteinExistence type="predicted"/>
<comment type="caution">
    <text evidence="3">The sequence shown here is derived from an EMBL/GenBank/DDBJ whole genome shotgun (WGS) entry which is preliminary data.</text>
</comment>
<accession>A0A9D6Z3T3</accession>